<feature type="binding site" description="axial binding residue" evidence="6">
    <location>
        <position position="471"/>
    </location>
    <ligand>
        <name>heme</name>
        <dbReference type="ChEBI" id="CHEBI:30413"/>
    </ligand>
    <ligandPart>
        <name>Fe</name>
        <dbReference type="ChEBI" id="CHEBI:18248"/>
    </ligandPart>
</feature>
<organism evidence="9 10">
    <name type="scientific">Colletotrichum sojae</name>
    <dbReference type="NCBI Taxonomy" id="2175907"/>
    <lineage>
        <taxon>Eukaryota</taxon>
        <taxon>Fungi</taxon>
        <taxon>Dikarya</taxon>
        <taxon>Ascomycota</taxon>
        <taxon>Pezizomycotina</taxon>
        <taxon>Sordariomycetes</taxon>
        <taxon>Hypocreomycetidae</taxon>
        <taxon>Glomerellales</taxon>
        <taxon>Glomerellaceae</taxon>
        <taxon>Colletotrichum</taxon>
        <taxon>Colletotrichum orchidearum species complex</taxon>
    </lineage>
</organism>
<evidence type="ECO:0000256" key="8">
    <source>
        <dbReference type="SAM" id="Phobius"/>
    </source>
</evidence>
<dbReference type="EMBL" id="WIGN01000043">
    <property type="protein sequence ID" value="KAF6814513.1"/>
    <property type="molecule type" value="Genomic_DNA"/>
</dbReference>
<keyword evidence="7" id="KW-0560">Oxidoreductase</keyword>
<reference evidence="9 10" key="1">
    <citation type="journal article" date="2020" name="Phytopathology">
        <title>Genome Sequence Resources of Colletotrichum truncatum, C. plurivorum, C. musicola, and C. sojae: Four Species Pathogenic to Soybean (Glycine max).</title>
        <authorList>
            <person name="Rogerio F."/>
            <person name="Boufleur T.R."/>
            <person name="Ciampi-Guillardi M."/>
            <person name="Sukno S.A."/>
            <person name="Thon M.R."/>
            <person name="Massola Junior N.S."/>
            <person name="Baroncelli R."/>
        </authorList>
    </citation>
    <scope>NUCLEOTIDE SEQUENCE [LARGE SCALE GENOMIC DNA]</scope>
    <source>
        <strain evidence="9 10">LFN0009</strain>
    </source>
</reference>
<dbReference type="GO" id="GO:0005506">
    <property type="term" value="F:iron ion binding"/>
    <property type="evidence" value="ECO:0007669"/>
    <property type="project" value="InterPro"/>
</dbReference>
<dbReference type="PRINTS" id="PR00463">
    <property type="entry name" value="EP450I"/>
</dbReference>
<evidence type="ECO:0000313" key="9">
    <source>
        <dbReference type="EMBL" id="KAF6814513.1"/>
    </source>
</evidence>
<sequence>MALSSIPVPSLGPLVAAAVFSAFLLRIIYNLYIHPLRKFHGPWYAASFSIVHAIISVFKREPQWMQLLVKYYGNDKPIRVASNVLLFPQPEALKDIFCNPKCDTKTDYYGAGIFGPPHLFTTLQSEAHYILRKALGGPQASITSGKEPWSIGAMKRNWESRFDAHVQLFIRHMMEFAERNEPVSIADKSIEVAADIMTMIAFSEPWGFIADKTDQRQILRTWRKGIFSLSFVTRFRWLRDRVSRAWWGSYFLPRPGDKIGLGYVMGQADRQLAERERRIEEEMYSQEYPDFMQLCLEARIDGKPLTDDQKLAHVVLLISAGSDTVATTIGCVLRYLMKYPSVLSRVRSEIDTAERANRLTTPIQYEEVRENLPFFMACVKEAMRLQPSAALLFGRVSPPGGIVVHGEVIPEGTEMTSIPYIVHQNPTVYAPGPEAYRPERWLEGEVGGNTEEFISEMEAANFGFGMGPRVCLGKDIAMMEIYKLVIELVRRFDFEMLDEGRFVVVGGIGLNEDLVAKLRVRVTD</sequence>
<comment type="cofactor">
    <cofactor evidence="1 6">
        <name>heme</name>
        <dbReference type="ChEBI" id="CHEBI:30413"/>
    </cofactor>
</comment>
<keyword evidence="7" id="KW-0503">Monooxygenase</keyword>
<proteinExistence type="inferred from homology"/>
<protein>
    <submittedName>
        <fullName evidence="9">Cytochrome p450</fullName>
    </submittedName>
</protein>
<dbReference type="InterPro" id="IPR050121">
    <property type="entry name" value="Cytochrome_P450_monoxygenase"/>
</dbReference>
<dbReference type="GO" id="GO:0004497">
    <property type="term" value="F:monooxygenase activity"/>
    <property type="evidence" value="ECO:0007669"/>
    <property type="project" value="UniProtKB-KW"/>
</dbReference>
<keyword evidence="8" id="KW-0472">Membrane</keyword>
<dbReference type="PRINTS" id="PR00385">
    <property type="entry name" value="P450"/>
</dbReference>
<dbReference type="Pfam" id="PF00067">
    <property type="entry name" value="p450"/>
    <property type="match status" value="1"/>
</dbReference>
<dbReference type="InterPro" id="IPR001128">
    <property type="entry name" value="Cyt_P450"/>
</dbReference>
<evidence type="ECO:0000256" key="2">
    <source>
        <dbReference type="ARBA" id="ARBA00010617"/>
    </source>
</evidence>
<evidence type="ECO:0000256" key="7">
    <source>
        <dbReference type="RuleBase" id="RU000461"/>
    </source>
</evidence>
<dbReference type="AlphaFoldDB" id="A0A8H6JKK0"/>
<dbReference type="InterPro" id="IPR036396">
    <property type="entry name" value="Cyt_P450_sf"/>
</dbReference>
<feature type="transmembrane region" description="Helical" evidence="8">
    <location>
        <begin position="41"/>
        <end position="58"/>
    </location>
</feature>
<keyword evidence="5 6" id="KW-0408">Iron</keyword>
<dbReference type="GO" id="GO:0016705">
    <property type="term" value="F:oxidoreductase activity, acting on paired donors, with incorporation or reduction of molecular oxygen"/>
    <property type="evidence" value="ECO:0007669"/>
    <property type="project" value="InterPro"/>
</dbReference>
<evidence type="ECO:0000313" key="10">
    <source>
        <dbReference type="Proteomes" id="UP000652219"/>
    </source>
</evidence>
<evidence type="ECO:0000256" key="3">
    <source>
        <dbReference type="ARBA" id="ARBA00022617"/>
    </source>
</evidence>
<keyword evidence="3 6" id="KW-0349">Heme</keyword>
<comment type="caution">
    <text evidence="9">The sequence shown here is derived from an EMBL/GenBank/DDBJ whole genome shotgun (WGS) entry which is preliminary data.</text>
</comment>
<dbReference type="Proteomes" id="UP000652219">
    <property type="component" value="Unassembled WGS sequence"/>
</dbReference>
<dbReference type="InterPro" id="IPR002401">
    <property type="entry name" value="Cyt_P450_E_grp-I"/>
</dbReference>
<gene>
    <name evidence="9" type="ORF">CSOJ01_04064</name>
</gene>
<dbReference type="GO" id="GO:0020037">
    <property type="term" value="F:heme binding"/>
    <property type="evidence" value="ECO:0007669"/>
    <property type="project" value="InterPro"/>
</dbReference>
<feature type="transmembrane region" description="Helical" evidence="8">
    <location>
        <begin position="6"/>
        <end position="29"/>
    </location>
</feature>
<keyword evidence="8" id="KW-1133">Transmembrane helix</keyword>
<dbReference type="InterPro" id="IPR017972">
    <property type="entry name" value="Cyt_P450_CS"/>
</dbReference>
<keyword evidence="4 6" id="KW-0479">Metal-binding</keyword>
<comment type="similarity">
    <text evidence="2 7">Belongs to the cytochrome P450 family.</text>
</comment>
<dbReference type="Gene3D" id="1.10.630.10">
    <property type="entry name" value="Cytochrome P450"/>
    <property type="match status" value="1"/>
</dbReference>
<evidence type="ECO:0000256" key="6">
    <source>
        <dbReference type="PIRSR" id="PIRSR602401-1"/>
    </source>
</evidence>
<dbReference type="PANTHER" id="PTHR24305:SF232">
    <property type="entry name" value="P450, PUTATIVE (EUROFUNG)-RELATED"/>
    <property type="match status" value="1"/>
</dbReference>
<dbReference type="PANTHER" id="PTHR24305">
    <property type="entry name" value="CYTOCHROME P450"/>
    <property type="match status" value="1"/>
</dbReference>
<evidence type="ECO:0000256" key="5">
    <source>
        <dbReference type="ARBA" id="ARBA00023004"/>
    </source>
</evidence>
<keyword evidence="8" id="KW-0812">Transmembrane</keyword>
<keyword evidence="10" id="KW-1185">Reference proteome</keyword>
<evidence type="ECO:0000256" key="4">
    <source>
        <dbReference type="ARBA" id="ARBA00022723"/>
    </source>
</evidence>
<dbReference type="PROSITE" id="PS00086">
    <property type="entry name" value="CYTOCHROME_P450"/>
    <property type="match status" value="1"/>
</dbReference>
<name>A0A8H6JKK0_9PEZI</name>
<accession>A0A8H6JKK0</accession>
<evidence type="ECO:0000256" key="1">
    <source>
        <dbReference type="ARBA" id="ARBA00001971"/>
    </source>
</evidence>
<dbReference type="SUPFAM" id="SSF48264">
    <property type="entry name" value="Cytochrome P450"/>
    <property type="match status" value="1"/>
</dbReference>